<dbReference type="PANTHER" id="PTHR22916">
    <property type="entry name" value="GLYCOSYLTRANSFERASE"/>
    <property type="match status" value="1"/>
</dbReference>
<dbReference type="SUPFAM" id="SSF53448">
    <property type="entry name" value="Nucleotide-diphospho-sugar transferases"/>
    <property type="match status" value="1"/>
</dbReference>
<evidence type="ECO:0000313" key="5">
    <source>
        <dbReference type="Proteomes" id="UP000036168"/>
    </source>
</evidence>
<dbReference type="EC" id="2.4.-.-" evidence="4"/>
<keyword evidence="4" id="KW-0328">Glycosyltransferase</keyword>
<dbReference type="RefSeq" id="WP_057957753.1">
    <property type="nucleotide sequence ID" value="NZ_CP023481.1"/>
</dbReference>
<dbReference type="AlphaFoldDB" id="A0A0T6BKY0"/>
<reference evidence="4 6" key="3">
    <citation type="submission" date="2023-03" db="EMBL/GenBank/DDBJ databases">
        <title>Agriculturally important microbes genome sequencing.</title>
        <authorList>
            <person name="Dunlap C."/>
        </authorList>
    </citation>
    <scope>NUCLEOTIDE SEQUENCE [LARGE SCALE GENOMIC DNA]</scope>
    <source>
        <strain evidence="4 6">CBP-3203</strain>
    </source>
</reference>
<dbReference type="PANTHER" id="PTHR22916:SF3">
    <property type="entry name" value="UDP-GLCNAC:BETAGAL BETA-1,3-N-ACETYLGLUCOSAMINYLTRANSFERASE-LIKE PROTEIN 1"/>
    <property type="match status" value="1"/>
</dbReference>
<name>A0A0T6BKY0_9BACI</name>
<evidence type="ECO:0000313" key="6">
    <source>
        <dbReference type="Proteomes" id="UP001341297"/>
    </source>
</evidence>
<dbReference type="Proteomes" id="UP000036168">
    <property type="component" value="Unassembled WGS sequence"/>
</dbReference>
<dbReference type="EMBL" id="LECW02000045">
    <property type="protein sequence ID" value="KRT90372.1"/>
    <property type="molecule type" value="Genomic_DNA"/>
</dbReference>
<dbReference type="Proteomes" id="UP001341297">
    <property type="component" value="Unassembled WGS sequence"/>
</dbReference>
<evidence type="ECO:0000259" key="2">
    <source>
        <dbReference type="Pfam" id="PF00535"/>
    </source>
</evidence>
<comment type="caution">
    <text evidence="3">The sequence shown here is derived from an EMBL/GenBank/DDBJ whole genome shotgun (WGS) entry which is preliminary data.</text>
</comment>
<dbReference type="InterPro" id="IPR029044">
    <property type="entry name" value="Nucleotide-diphossugar_trans"/>
</dbReference>
<dbReference type="EMBL" id="JARRTL010000006">
    <property type="protein sequence ID" value="MEC0484071.1"/>
    <property type="molecule type" value="Genomic_DNA"/>
</dbReference>
<feature type="domain" description="Glycosyltransferase 2-like" evidence="2">
    <location>
        <begin position="9"/>
        <end position="123"/>
    </location>
</feature>
<comment type="similarity">
    <text evidence="1">Belongs to the glycosyltransferase 2 family.</text>
</comment>
<evidence type="ECO:0000256" key="1">
    <source>
        <dbReference type="ARBA" id="ARBA00006739"/>
    </source>
</evidence>
<reference evidence="3 5" key="1">
    <citation type="journal article" date="2015" name="Int. J. Syst. Evol. Microbiol.">
        <title>Bacillus glycinifermentans sp. nov., isolated from fermented soybean paste.</title>
        <authorList>
            <person name="Kim S.J."/>
            <person name="Dunlap C.A."/>
            <person name="Kwon S.W."/>
            <person name="Rooney A.P."/>
        </authorList>
    </citation>
    <scope>NUCLEOTIDE SEQUENCE [LARGE SCALE GENOMIC DNA]</scope>
    <source>
        <strain evidence="3 5">GO-13</strain>
    </source>
</reference>
<sequence>MSNYNYKLSVVVLVYNTEDYLRECLDSLVNQSLKDIEIIIVNDESPDNSHLILEEYSEYKNVKVINQNNSGGAIAGNNGLRHASGEFVTIMDSDDIVPLNAYEKMYEEAKRTNSDIVIGRPNILIDGIQKEIIYKKEREVWKEHRIVDNVKDFLDIFYDGFYWNKIFRRSLIFDHECFMPPKMLYADRPMVHKAFLYANRIAIITDIVYLWRKRGAEAAQKSITQLNGDINNFMDRMESVYYQINYFEQFGDPELTNEFLKRNIERIFFPINNIVYNKKFRDIFYDKTKDLLLKVRNIYDNDLGILNNLYIYFLLNDMKEELIFYLTAKPNGRIIVEDGRYYWGLPFFRDEHFGIPDELFEIKVLKKEFVKIEKFYTDENNIYIENLNLPSLFKEDVKIEISFESRHHTDEKKVFTFIKNDLDLFTAKVPFQHFENEATGIYDIYLNFKYKNKEDKFRISRKTFGTFEESGENNVQGFKFYFTPQDNLSLSLMNFSVASITFDENKLSLVTSDPLSSSEGFYLKNRLTKEKIFFLQKSLNEYEILWDHFFDDYMTYDFYFVSQKKHYRLSSQQYSGHLHLKMKRGRQNIQLYKTEKNNLSIKSHNILTSIMAKIKK</sequence>
<keyword evidence="3" id="KW-0808">Transferase</keyword>
<organism evidence="3 5">
    <name type="scientific">Bacillus glycinifermentans</name>
    <dbReference type="NCBI Taxonomy" id="1664069"/>
    <lineage>
        <taxon>Bacteria</taxon>
        <taxon>Bacillati</taxon>
        <taxon>Bacillota</taxon>
        <taxon>Bacilli</taxon>
        <taxon>Bacillales</taxon>
        <taxon>Bacillaceae</taxon>
        <taxon>Bacillus</taxon>
    </lineage>
</organism>
<gene>
    <name evidence="3" type="ORF">AB447_207265</name>
    <name evidence="4" type="ORF">P8828_04270</name>
</gene>
<accession>A0A0T6BKY0</accession>
<dbReference type="InterPro" id="IPR001173">
    <property type="entry name" value="Glyco_trans_2-like"/>
</dbReference>
<dbReference type="Gene3D" id="3.90.550.10">
    <property type="entry name" value="Spore Coat Polysaccharide Biosynthesis Protein SpsA, Chain A"/>
    <property type="match status" value="1"/>
</dbReference>
<dbReference type="Pfam" id="PF00535">
    <property type="entry name" value="Glycos_transf_2"/>
    <property type="match status" value="1"/>
</dbReference>
<keyword evidence="6" id="KW-1185">Reference proteome</keyword>
<protein>
    <submittedName>
        <fullName evidence="3 4">Glycosyltransferase</fullName>
        <ecNumber evidence="4">2.4.-.-</ecNumber>
    </submittedName>
</protein>
<reference evidence="3" key="2">
    <citation type="submission" date="2015-10" db="EMBL/GenBank/DDBJ databases">
        <authorList>
            <person name="Gilbert D.G."/>
        </authorList>
    </citation>
    <scope>NUCLEOTIDE SEQUENCE</scope>
    <source>
        <strain evidence="3">GO-13</strain>
    </source>
</reference>
<dbReference type="GO" id="GO:0016758">
    <property type="term" value="F:hexosyltransferase activity"/>
    <property type="evidence" value="ECO:0007669"/>
    <property type="project" value="UniProtKB-ARBA"/>
</dbReference>
<evidence type="ECO:0000313" key="3">
    <source>
        <dbReference type="EMBL" id="KRT90372.1"/>
    </source>
</evidence>
<evidence type="ECO:0000313" key="4">
    <source>
        <dbReference type="EMBL" id="MEC0484071.1"/>
    </source>
</evidence>
<dbReference type="CDD" id="cd00761">
    <property type="entry name" value="Glyco_tranf_GTA_type"/>
    <property type="match status" value="1"/>
</dbReference>
<proteinExistence type="inferred from homology"/>
<dbReference type="OrthoDB" id="396512at2"/>